<dbReference type="InterPro" id="IPR009003">
    <property type="entry name" value="Peptidase_S1_PA"/>
</dbReference>
<protein>
    <submittedName>
        <fullName evidence="3">SpoIVB peptidase</fullName>
        <ecNumber evidence="3">3.4.21.116</ecNumber>
    </submittedName>
</protein>
<dbReference type="EC" id="3.4.21.116" evidence="3"/>
<dbReference type="NCBIfam" id="TIGR02860">
    <property type="entry name" value="spore_IV_B"/>
    <property type="match status" value="1"/>
</dbReference>
<organism evidence="3 4">
    <name type="scientific">Roseburia amylophila</name>
    <dbReference type="NCBI Taxonomy" id="2981794"/>
    <lineage>
        <taxon>Bacteria</taxon>
        <taxon>Bacillati</taxon>
        <taxon>Bacillota</taxon>
        <taxon>Clostridia</taxon>
        <taxon>Lachnospirales</taxon>
        <taxon>Lachnospiraceae</taxon>
        <taxon>Roseburia</taxon>
    </lineage>
</organism>
<sequence length="429" mass="47373">MRLIRKSIKNIWQIIVIVWLVFAYQLMLNMVPDEVKLIDGDLSKLDISMLVTFECRDSGKRFIDTSVMENQQLQSSMDKAGAERNEIDMASDTVVLRAKLFGIIPIKEVQADIVAEQEVYASGENIGIYVQTDGIFVIGTGNFEGMDGVLYAPAQNVLKSGDYICAVDGKKLENKEALMDAVDKCEGKSLVLRIRRNGETLELYIQPKLSKEETYKLGVWVRDDLAGIGTLTYISQDGSYGALGHAVTDMDTGSMLEVGTGKLYNSRLVGIVKGESGKPGELSGVINYEEKYCMGDIEENCERGIYGTLHEKNNLLENAVAYPVGYKQDIEPGEAEIISDIDGTIAHYKIRITEVNYRKNKENKSILFEVEDAALLESTGGIVQGMSGSPVIQNGRLIGAVTHVFVDDAKKGYGIFIEDMLEIEKTSNP</sequence>
<dbReference type="InterPro" id="IPR036034">
    <property type="entry name" value="PDZ_sf"/>
</dbReference>
<dbReference type="SUPFAM" id="SSF50494">
    <property type="entry name" value="Trypsin-like serine proteases"/>
    <property type="match status" value="1"/>
</dbReference>
<dbReference type="InterPro" id="IPR008763">
    <property type="entry name" value="Peptidase_S55"/>
</dbReference>
<dbReference type="RefSeq" id="WP_227709756.1">
    <property type="nucleotide sequence ID" value="NZ_JAJEQW010000003.1"/>
</dbReference>
<evidence type="ECO:0000259" key="2">
    <source>
        <dbReference type="PROSITE" id="PS51494"/>
    </source>
</evidence>
<dbReference type="Pfam" id="PF05580">
    <property type="entry name" value="Peptidase_S55"/>
    <property type="match status" value="1"/>
</dbReference>
<dbReference type="InterPro" id="IPR014219">
    <property type="entry name" value="SpoIVB"/>
</dbReference>
<keyword evidence="1" id="KW-0472">Membrane</keyword>
<evidence type="ECO:0000256" key="1">
    <source>
        <dbReference type="SAM" id="Phobius"/>
    </source>
</evidence>
<feature type="domain" description="Peptidase S55" evidence="2">
    <location>
        <begin position="199"/>
        <end position="429"/>
    </location>
</feature>
<keyword evidence="1" id="KW-1133">Transmembrane helix</keyword>
<name>A0AAW4WFH8_9FIRM</name>
<proteinExistence type="predicted"/>
<comment type="caution">
    <text evidence="3">The sequence shown here is derived from an EMBL/GenBank/DDBJ whole genome shotgun (WGS) entry which is preliminary data.</text>
</comment>
<feature type="transmembrane region" description="Helical" evidence="1">
    <location>
        <begin position="12"/>
        <end position="31"/>
    </location>
</feature>
<gene>
    <name evidence="3" type="primary">spoIVB</name>
    <name evidence="3" type="ORF">LKD47_04135</name>
</gene>
<keyword evidence="3" id="KW-0378">Hydrolase</keyword>
<dbReference type="Gene3D" id="2.30.42.10">
    <property type="match status" value="1"/>
</dbReference>
<dbReference type="Proteomes" id="UP001198893">
    <property type="component" value="Unassembled WGS sequence"/>
</dbReference>
<dbReference type="AlphaFoldDB" id="A0AAW4WFH8"/>
<dbReference type="GO" id="GO:0016787">
    <property type="term" value="F:hydrolase activity"/>
    <property type="evidence" value="ECO:0007669"/>
    <property type="project" value="UniProtKB-KW"/>
</dbReference>
<evidence type="ECO:0000313" key="4">
    <source>
        <dbReference type="Proteomes" id="UP001198893"/>
    </source>
</evidence>
<dbReference type="SUPFAM" id="SSF50156">
    <property type="entry name" value="PDZ domain-like"/>
    <property type="match status" value="1"/>
</dbReference>
<accession>A0AAW4WFH8</accession>
<evidence type="ECO:0000313" key="3">
    <source>
        <dbReference type="EMBL" id="MCC2241495.1"/>
    </source>
</evidence>
<keyword evidence="1" id="KW-0812">Transmembrane</keyword>
<dbReference type="EMBL" id="JAJEQW010000003">
    <property type="protein sequence ID" value="MCC2241495.1"/>
    <property type="molecule type" value="Genomic_DNA"/>
</dbReference>
<dbReference type="PROSITE" id="PS51494">
    <property type="entry name" value="SPOIVB"/>
    <property type="match status" value="1"/>
</dbReference>
<reference evidence="3" key="1">
    <citation type="submission" date="2021-10" db="EMBL/GenBank/DDBJ databases">
        <title>Anaerobic single-cell dispensing facilitates the cultivation of human gut bacteria.</title>
        <authorList>
            <person name="Afrizal A."/>
        </authorList>
    </citation>
    <scope>NUCLEOTIDE SEQUENCE</scope>
    <source>
        <strain evidence="3">CLA-AA-H204</strain>
    </source>
</reference>